<dbReference type="GO" id="GO:0046854">
    <property type="term" value="P:phosphatidylinositol phosphate biosynthetic process"/>
    <property type="evidence" value="ECO:0007669"/>
    <property type="project" value="TreeGrafter"/>
</dbReference>
<dbReference type="SUPFAM" id="SSF56104">
    <property type="entry name" value="SAICAR synthase-like"/>
    <property type="match status" value="1"/>
</dbReference>
<evidence type="ECO:0000256" key="3">
    <source>
        <dbReference type="ARBA" id="ARBA00022777"/>
    </source>
</evidence>
<gene>
    <name evidence="6" type="primary">KCS1</name>
    <name evidence="6" type="ORF">IWQ62_004110</name>
</gene>
<evidence type="ECO:0000313" key="6">
    <source>
        <dbReference type="EMBL" id="KAJ1960746.1"/>
    </source>
</evidence>
<dbReference type="InterPro" id="IPR005522">
    <property type="entry name" value="IPK"/>
</dbReference>
<feature type="region of interest" description="Disordered" evidence="5">
    <location>
        <begin position="551"/>
        <end position="575"/>
    </location>
</feature>
<dbReference type="EMBL" id="JANBPY010001277">
    <property type="protein sequence ID" value="KAJ1960746.1"/>
    <property type="molecule type" value="Genomic_DNA"/>
</dbReference>
<keyword evidence="2 4" id="KW-0808">Transferase</keyword>
<sequence>MSAPILSISSSGGQPTRKPVTESSTPRRSRVIAHMPRHRVPSEDYFEAKHGIAIPMIPPVPPVFDKSLTASQSLQEHYPLALYKQTPPSLPPSAVRVPTPSQRAPLYDTLSDFSDSDQDIYTEESYEVDDPESLLMASLKNSLPTVPLTPYHDQVGGHSPFLRFSDKAICKPLVTRERDFYESIDGIHPSLSRFLPSYLGIVNIRFGEYHASSGGEGPELSSQGNELEQSQPNPEIVFEENLHLLPSWLAKHIPRHKRAYFSCPDVKLNREWRAQQEQVLQEAFSPKVLFALCRQQQRLRQRQPRHRRRHSVTDMSGGLLGKRVLPQHLRESCHPYGASQPFSTSAISSGEYPPLASSGDSSVSSLYSPKSPLAARSDDTLGLNVAPRLHRMVLSDLTEDVALIPTDDDQDLPIPEQPGLSIPLPPSSVNVRSDHKMPSDRGIAAPPHSNTSSSTLVHSISLPLTPPVPSLSGSPMLHHSSDHPEGGPFTMEESMAPFTPGLSPPRTPPKIQRDQVPTQKESSLPQPGHASIPEPLTTTSWASQCTRRFLANKKDQRSEETIGGEPSPTTADSNTHRFILLEDLTNGLRRPCILDLKMGTRQHGIDASEKKRQSKVSKCMRTTSKSLGVRMCGMRVYKTNKSRFLFQDKYYGRSLNDKTFKRSLLEFLDNGEDIGVHHIPTLLRKLCDLYRVVLTMHGFRFYGTSLLVVYDGLDVPPHIPPGQRRVQRQKQGYSHRGRADTANYPQHHSAVERPPQSSVDIRIIDFTHSTFVVDPEKPAKPTLVRPAVCAHALDPEKERTAPYSEFTSDVTYCPYCRECPGPDYGYLYGVRTLIREFWDIWRRYGSEDIKAPYESEMKRIKHTLFKLNISLTPQQL</sequence>
<evidence type="ECO:0000256" key="1">
    <source>
        <dbReference type="ARBA" id="ARBA00007374"/>
    </source>
</evidence>
<feature type="region of interest" description="Disordered" evidence="5">
    <location>
        <begin position="348"/>
        <end position="377"/>
    </location>
</feature>
<proteinExistence type="inferred from homology"/>
<feature type="compositionally biased region" description="Basic residues" evidence="5">
    <location>
        <begin position="725"/>
        <end position="736"/>
    </location>
</feature>
<name>A0A9W8E2A6_9FUNG</name>
<dbReference type="EC" id="2.7.-.-" evidence="4"/>
<dbReference type="PANTHER" id="PTHR12400:SF21">
    <property type="entry name" value="KINASE"/>
    <property type="match status" value="1"/>
</dbReference>
<protein>
    <recommendedName>
        <fullName evidence="4">Kinase</fullName>
        <ecNumber evidence="4">2.7.-.-</ecNumber>
    </recommendedName>
</protein>
<dbReference type="Gene3D" id="3.30.470.160">
    <property type="entry name" value="Inositol polyphosphate kinase"/>
    <property type="match status" value="1"/>
</dbReference>
<dbReference type="Pfam" id="PF03770">
    <property type="entry name" value="IPK"/>
    <property type="match status" value="1"/>
</dbReference>
<dbReference type="InterPro" id="IPR038286">
    <property type="entry name" value="IPK_sf"/>
</dbReference>
<feature type="region of interest" description="Disordered" evidence="5">
    <location>
        <begin position="1"/>
        <end position="38"/>
    </location>
</feature>
<evidence type="ECO:0000256" key="5">
    <source>
        <dbReference type="SAM" id="MobiDB-lite"/>
    </source>
</evidence>
<feature type="compositionally biased region" description="Polar residues" evidence="5">
    <location>
        <begin position="515"/>
        <end position="525"/>
    </location>
</feature>
<dbReference type="GO" id="GO:0008440">
    <property type="term" value="F:inositol-1,4,5-trisphosphate 3-kinase activity"/>
    <property type="evidence" value="ECO:0007669"/>
    <property type="project" value="TreeGrafter"/>
</dbReference>
<feature type="region of interest" description="Disordered" evidence="5">
    <location>
        <begin position="406"/>
        <end position="538"/>
    </location>
</feature>
<dbReference type="GO" id="GO:0005634">
    <property type="term" value="C:nucleus"/>
    <property type="evidence" value="ECO:0007669"/>
    <property type="project" value="TreeGrafter"/>
</dbReference>
<feature type="compositionally biased region" description="Low complexity" evidence="5">
    <location>
        <begin position="357"/>
        <end position="373"/>
    </location>
</feature>
<feature type="region of interest" description="Disordered" evidence="5">
    <location>
        <begin position="719"/>
        <end position="755"/>
    </location>
</feature>
<evidence type="ECO:0000256" key="4">
    <source>
        <dbReference type="RuleBase" id="RU363090"/>
    </source>
</evidence>
<dbReference type="GO" id="GO:0005737">
    <property type="term" value="C:cytoplasm"/>
    <property type="evidence" value="ECO:0007669"/>
    <property type="project" value="TreeGrafter"/>
</dbReference>
<dbReference type="PANTHER" id="PTHR12400">
    <property type="entry name" value="INOSITOL POLYPHOSPHATE KINASE"/>
    <property type="match status" value="1"/>
</dbReference>
<keyword evidence="7" id="KW-1185">Reference proteome</keyword>
<accession>A0A9W8E2A6</accession>
<dbReference type="OrthoDB" id="2573163at2759"/>
<dbReference type="GO" id="GO:0032958">
    <property type="term" value="P:inositol phosphate biosynthetic process"/>
    <property type="evidence" value="ECO:0007669"/>
    <property type="project" value="InterPro"/>
</dbReference>
<feature type="compositionally biased region" description="Polar residues" evidence="5">
    <location>
        <begin position="448"/>
        <end position="458"/>
    </location>
</feature>
<organism evidence="6 7">
    <name type="scientific">Dispira parvispora</name>
    <dbReference type="NCBI Taxonomy" id="1520584"/>
    <lineage>
        <taxon>Eukaryota</taxon>
        <taxon>Fungi</taxon>
        <taxon>Fungi incertae sedis</taxon>
        <taxon>Zoopagomycota</taxon>
        <taxon>Kickxellomycotina</taxon>
        <taxon>Dimargaritomycetes</taxon>
        <taxon>Dimargaritales</taxon>
        <taxon>Dimargaritaceae</taxon>
        <taxon>Dispira</taxon>
    </lineage>
</organism>
<evidence type="ECO:0000313" key="7">
    <source>
        <dbReference type="Proteomes" id="UP001150925"/>
    </source>
</evidence>
<feature type="compositionally biased region" description="Basic residues" evidence="5">
    <location>
        <begin position="27"/>
        <end position="38"/>
    </location>
</feature>
<reference evidence="6" key="1">
    <citation type="submission" date="2022-07" db="EMBL/GenBank/DDBJ databases">
        <title>Phylogenomic reconstructions and comparative analyses of Kickxellomycotina fungi.</title>
        <authorList>
            <person name="Reynolds N.K."/>
            <person name="Stajich J.E."/>
            <person name="Barry K."/>
            <person name="Grigoriev I.V."/>
            <person name="Crous P."/>
            <person name="Smith M.E."/>
        </authorList>
    </citation>
    <scope>NUCLEOTIDE SEQUENCE</scope>
    <source>
        <strain evidence="6">RSA 1196</strain>
    </source>
</reference>
<dbReference type="Proteomes" id="UP001150925">
    <property type="component" value="Unassembled WGS sequence"/>
</dbReference>
<keyword evidence="3 4" id="KW-0418">Kinase</keyword>
<comment type="caution">
    <text evidence="6">The sequence shown here is derived from an EMBL/GenBank/DDBJ whole genome shotgun (WGS) entry which is preliminary data.</text>
</comment>
<comment type="similarity">
    <text evidence="1 4">Belongs to the inositol phosphokinase (IPK) family.</text>
</comment>
<dbReference type="GO" id="GO:0000824">
    <property type="term" value="F:inositol-1,4,5,6-tetrakisphosphate 3-kinase activity"/>
    <property type="evidence" value="ECO:0007669"/>
    <property type="project" value="TreeGrafter"/>
</dbReference>
<dbReference type="AlphaFoldDB" id="A0A9W8E2A6"/>
<evidence type="ECO:0000256" key="2">
    <source>
        <dbReference type="ARBA" id="ARBA00022679"/>
    </source>
</evidence>